<reference evidence="1 2" key="1">
    <citation type="journal article" date="2016" name="Nat. Biotechnol.">
        <title>Measurement of bacterial replication rates in microbial communities.</title>
        <authorList>
            <person name="Brown C.T."/>
            <person name="Olm M.R."/>
            <person name="Thomas B.C."/>
            <person name="Banfield J.F."/>
        </authorList>
    </citation>
    <scope>NUCLEOTIDE SEQUENCE [LARGE SCALE GENOMIC DNA]</scope>
    <source>
        <strain evidence="1">45_41</strain>
    </source>
</reference>
<evidence type="ECO:0008006" key="3">
    <source>
        <dbReference type="Google" id="ProtNLM"/>
    </source>
</evidence>
<organism evidence="1 2">
    <name type="scientific">Bacteroides uniformis</name>
    <dbReference type="NCBI Taxonomy" id="820"/>
    <lineage>
        <taxon>Bacteria</taxon>
        <taxon>Pseudomonadati</taxon>
        <taxon>Bacteroidota</taxon>
        <taxon>Bacteroidia</taxon>
        <taxon>Bacteroidales</taxon>
        <taxon>Bacteroidaceae</taxon>
        <taxon>Bacteroides</taxon>
    </lineage>
</organism>
<dbReference type="SUPFAM" id="SSF110738">
    <property type="entry name" value="Glycerate kinase I"/>
    <property type="match status" value="1"/>
</dbReference>
<dbReference type="GO" id="GO:0031388">
    <property type="term" value="P:organic acid phosphorylation"/>
    <property type="evidence" value="ECO:0007669"/>
    <property type="project" value="InterPro"/>
</dbReference>
<evidence type="ECO:0000313" key="1">
    <source>
        <dbReference type="EMBL" id="OKZ38263.1"/>
    </source>
</evidence>
<evidence type="ECO:0000313" key="2">
    <source>
        <dbReference type="Proteomes" id="UP000186549"/>
    </source>
</evidence>
<dbReference type="InterPro" id="IPR018197">
    <property type="entry name" value="Glycerate_kinase_RE-like"/>
</dbReference>
<dbReference type="GO" id="GO:0008887">
    <property type="term" value="F:glycerate kinase activity"/>
    <property type="evidence" value="ECO:0007669"/>
    <property type="project" value="InterPro"/>
</dbReference>
<dbReference type="InterPro" id="IPR004381">
    <property type="entry name" value="Glycerate_kinase"/>
</dbReference>
<dbReference type="Pfam" id="PF02595">
    <property type="entry name" value="Gly_kinase"/>
    <property type="match status" value="1"/>
</dbReference>
<protein>
    <recommendedName>
        <fullName evidence="3">Glycerate kinase</fullName>
    </recommendedName>
</protein>
<dbReference type="InterPro" id="IPR036129">
    <property type="entry name" value="Glycerate_kinase_sf"/>
</dbReference>
<name>A0A1Q6IC01_BACUN</name>
<sequence>MGKVPSGILQEARRQHIPVILLAGAIEDAGILNAAGFRGVFSITPSPASLEQAMQPEFAQENIRRTVEQICRIFF</sequence>
<dbReference type="EMBL" id="MNQU01000082">
    <property type="protein sequence ID" value="OKZ38263.1"/>
    <property type="molecule type" value="Genomic_DNA"/>
</dbReference>
<proteinExistence type="predicted"/>
<dbReference type="AlphaFoldDB" id="A0A1Q6IC01"/>
<dbReference type="Gene3D" id="3.40.50.10350">
    <property type="entry name" value="Glycerate kinase, domain 1"/>
    <property type="match status" value="1"/>
</dbReference>
<accession>A0A1Q6IC01</accession>
<dbReference type="Proteomes" id="UP000186549">
    <property type="component" value="Unassembled WGS sequence"/>
</dbReference>
<gene>
    <name evidence="1" type="ORF">BHV79_04195</name>
</gene>
<comment type="caution">
    <text evidence="1">The sequence shown here is derived from an EMBL/GenBank/DDBJ whole genome shotgun (WGS) entry which is preliminary data.</text>
</comment>